<dbReference type="InterPro" id="IPR012495">
    <property type="entry name" value="TadE-like_dom"/>
</dbReference>
<keyword evidence="1" id="KW-0812">Transmembrane</keyword>
<keyword evidence="1" id="KW-0472">Membrane</keyword>
<dbReference type="OrthoDB" id="5461306at2"/>
<evidence type="ECO:0000259" key="2">
    <source>
        <dbReference type="Pfam" id="PF07811"/>
    </source>
</evidence>
<evidence type="ECO:0000256" key="1">
    <source>
        <dbReference type="SAM" id="Phobius"/>
    </source>
</evidence>
<dbReference type="eggNOG" id="COG4961">
    <property type="taxonomic scope" value="Bacteria"/>
</dbReference>
<proteinExistence type="predicted"/>
<dbReference type="Pfam" id="PF07811">
    <property type="entry name" value="TadE"/>
    <property type="match status" value="1"/>
</dbReference>
<evidence type="ECO:0000313" key="4">
    <source>
        <dbReference type="Proteomes" id="UP000001052"/>
    </source>
</evidence>
<organism evidence="3 4">
    <name type="scientific">Desulfohalobium retbaense (strain ATCC 49708 / DSM 5692 / JCM 16813 / HR100)</name>
    <dbReference type="NCBI Taxonomy" id="485915"/>
    <lineage>
        <taxon>Bacteria</taxon>
        <taxon>Pseudomonadati</taxon>
        <taxon>Thermodesulfobacteriota</taxon>
        <taxon>Desulfovibrionia</taxon>
        <taxon>Desulfovibrionales</taxon>
        <taxon>Desulfohalobiaceae</taxon>
        <taxon>Desulfohalobium</taxon>
    </lineage>
</organism>
<feature type="transmembrane region" description="Helical" evidence="1">
    <location>
        <begin position="20"/>
        <end position="42"/>
    </location>
</feature>
<dbReference type="EMBL" id="CP001734">
    <property type="protein sequence ID" value="ACV68452.1"/>
    <property type="molecule type" value="Genomic_DNA"/>
</dbReference>
<dbReference type="Proteomes" id="UP000001052">
    <property type="component" value="Chromosome"/>
</dbReference>
<dbReference type="RefSeq" id="WP_015751603.1">
    <property type="nucleotide sequence ID" value="NC_013223.1"/>
</dbReference>
<dbReference type="KEGG" id="drt:Dret_1164"/>
<name>C8X1N0_DESRD</name>
<dbReference type="HOGENOM" id="CLU_122851_0_0_7"/>
<accession>C8X1N0</accession>
<reference evidence="4" key="1">
    <citation type="submission" date="2009-09" db="EMBL/GenBank/DDBJ databases">
        <title>The complete chromosome of Desulfohalobium retbaense DSM 5692.</title>
        <authorList>
            <consortium name="US DOE Joint Genome Institute (JGI-PGF)"/>
            <person name="Lucas S."/>
            <person name="Copeland A."/>
            <person name="Lapidus A."/>
            <person name="Glavina del Rio T."/>
            <person name="Dalin E."/>
            <person name="Tice H."/>
            <person name="Bruce D."/>
            <person name="Goodwin L."/>
            <person name="Pitluck S."/>
            <person name="Kyrpides N."/>
            <person name="Mavromatis K."/>
            <person name="Ivanova N."/>
            <person name="Mikhailova N."/>
            <person name="Munk A.C."/>
            <person name="Brettin T."/>
            <person name="Detter J.C."/>
            <person name="Han C."/>
            <person name="Tapia R."/>
            <person name="Larimer F."/>
            <person name="Land M."/>
            <person name="Hauser L."/>
            <person name="Markowitz V."/>
            <person name="Cheng J.-F."/>
            <person name="Hugenholtz P."/>
            <person name="Woyke T."/>
            <person name="Wu D."/>
            <person name="Spring S."/>
            <person name="Klenk H.-P."/>
            <person name="Eisen J.A."/>
        </authorList>
    </citation>
    <scope>NUCLEOTIDE SEQUENCE [LARGE SCALE GENOMIC DNA]</scope>
    <source>
        <strain evidence="4">DSM 5692</strain>
    </source>
</reference>
<sequence length="135" mass="15541">MKFLFLRNDGRQKGTAAVEFAIVLLVFITLILSIFDFGIYIYNQHIVTNAGRTGARYGIVYRTTGNRISYPQIQSKINDWEDFIITFGNKNFNVPSIDTCDNYGDPLTVTITYTHDFLFLPFQKNITSTTEMRCE</sequence>
<dbReference type="AlphaFoldDB" id="C8X1N0"/>
<protein>
    <submittedName>
        <fullName evidence="3">TadE family protein</fullName>
    </submittedName>
</protein>
<keyword evidence="1" id="KW-1133">Transmembrane helix</keyword>
<gene>
    <name evidence="3" type="ordered locus">Dret_1164</name>
</gene>
<reference evidence="3 4" key="2">
    <citation type="journal article" date="2010" name="Stand. Genomic Sci.">
        <title>Complete genome sequence of Desulfohalobium retbaense type strain (HR(100)).</title>
        <authorList>
            <person name="Spring S."/>
            <person name="Nolan M."/>
            <person name="Lapidus A."/>
            <person name="Glavina Del Rio T."/>
            <person name="Copeland A."/>
            <person name="Tice H."/>
            <person name="Cheng J.F."/>
            <person name="Lucas S."/>
            <person name="Land M."/>
            <person name="Chen F."/>
            <person name="Bruce D."/>
            <person name="Goodwin L."/>
            <person name="Pitluck S."/>
            <person name="Ivanova N."/>
            <person name="Mavromatis K."/>
            <person name="Mikhailova N."/>
            <person name="Pati A."/>
            <person name="Chen A."/>
            <person name="Palaniappan K."/>
            <person name="Hauser L."/>
            <person name="Chang Y.J."/>
            <person name="Jeffries C.D."/>
            <person name="Munk C."/>
            <person name="Kiss H."/>
            <person name="Chain P."/>
            <person name="Han C."/>
            <person name="Brettin T."/>
            <person name="Detter J.C."/>
            <person name="Schuler E."/>
            <person name="Goker M."/>
            <person name="Rohde M."/>
            <person name="Bristow J."/>
            <person name="Eisen J.A."/>
            <person name="Markowitz V."/>
            <person name="Hugenholtz P."/>
            <person name="Kyrpides N.C."/>
            <person name="Klenk H.P."/>
        </authorList>
    </citation>
    <scope>NUCLEOTIDE SEQUENCE [LARGE SCALE GENOMIC DNA]</scope>
    <source>
        <strain evidence="3 4">DSM 5692</strain>
    </source>
</reference>
<evidence type="ECO:0000313" key="3">
    <source>
        <dbReference type="EMBL" id="ACV68452.1"/>
    </source>
</evidence>
<keyword evidence="4" id="KW-1185">Reference proteome</keyword>
<feature type="domain" description="TadE-like" evidence="2">
    <location>
        <begin position="14"/>
        <end position="56"/>
    </location>
</feature>
<dbReference type="STRING" id="485915.Dret_1164"/>